<evidence type="ECO:0000313" key="1">
    <source>
        <dbReference type="EMBL" id="CAI9087775.1"/>
    </source>
</evidence>
<dbReference type="Proteomes" id="UP001161247">
    <property type="component" value="Chromosome 1"/>
</dbReference>
<dbReference type="AlphaFoldDB" id="A0AAV1BWS6"/>
<sequence>MSDHIPDHLLVNVLLWLPFDSLIRFRIGDGSGSFEAVATGELKKPPSKFRRYRLMFVSSCNGIICQQNQKKGYVSLWNPWIQEYSEMPSPPFEHFKGVASGYEHSNQDFKERSSGKISCGQFPTKPYWRNVFLERKLVVLNGRLSLFRCFNTLRGPPGLVGDIHLMEDYDGSAIDEQSCAWTKLTAIEFPSNFRGDYRANYTFTPVAFSKKMGKILLQIDYVKLVVYDVEDKSFRDRW</sequence>
<organism evidence="1 2">
    <name type="scientific">Oldenlandia corymbosa var. corymbosa</name>
    <dbReference type="NCBI Taxonomy" id="529605"/>
    <lineage>
        <taxon>Eukaryota</taxon>
        <taxon>Viridiplantae</taxon>
        <taxon>Streptophyta</taxon>
        <taxon>Embryophyta</taxon>
        <taxon>Tracheophyta</taxon>
        <taxon>Spermatophyta</taxon>
        <taxon>Magnoliopsida</taxon>
        <taxon>eudicotyledons</taxon>
        <taxon>Gunneridae</taxon>
        <taxon>Pentapetalae</taxon>
        <taxon>asterids</taxon>
        <taxon>lamiids</taxon>
        <taxon>Gentianales</taxon>
        <taxon>Rubiaceae</taxon>
        <taxon>Rubioideae</taxon>
        <taxon>Spermacoceae</taxon>
        <taxon>Hedyotis-Oldenlandia complex</taxon>
        <taxon>Oldenlandia</taxon>
    </lineage>
</organism>
<evidence type="ECO:0000313" key="2">
    <source>
        <dbReference type="Proteomes" id="UP001161247"/>
    </source>
</evidence>
<proteinExistence type="predicted"/>
<name>A0AAV1BWS6_OLDCO</name>
<reference evidence="1" key="1">
    <citation type="submission" date="2023-03" db="EMBL/GenBank/DDBJ databases">
        <authorList>
            <person name="Julca I."/>
        </authorList>
    </citation>
    <scope>NUCLEOTIDE SEQUENCE</scope>
</reference>
<protein>
    <submittedName>
        <fullName evidence="1">OLC1v1021944C1</fullName>
    </submittedName>
</protein>
<gene>
    <name evidence="1" type="ORF">OLC1_LOCUS514</name>
</gene>
<keyword evidence="2" id="KW-1185">Reference proteome</keyword>
<dbReference type="EMBL" id="OX459118">
    <property type="protein sequence ID" value="CAI9087775.1"/>
    <property type="molecule type" value="Genomic_DNA"/>
</dbReference>
<accession>A0AAV1BWS6</accession>